<proteinExistence type="predicted"/>
<dbReference type="InterPro" id="IPR000326">
    <property type="entry name" value="PAP2/HPO"/>
</dbReference>
<organism evidence="3 4">
    <name type="scientific">Plebeiibacterium sediminum</name>
    <dbReference type="NCBI Taxonomy" id="2992112"/>
    <lineage>
        <taxon>Bacteria</taxon>
        <taxon>Pseudomonadati</taxon>
        <taxon>Bacteroidota</taxon>
        <taxon>Bacteroidia</taxon>
        <taxon>Marinilabiliales</taxon>
        <taxon>Marinilabiliaceae</taxon>
        <taxon>Plebeiibacterium</taxon>
    </lineage>
</organism>
<sequence length="231" mass="26389">MNKLIEFDSQLLQLINYFHTDFWDNAFWMISSIIIWIPLYAVILYAIIKSQKAQSWITILALIILVVLCDQISHQVFKHGFERLRPTHDPLLKDFVKIIHGYRGGKYGFVSSHATNTMGLAVLSSLLFRNKVYSIFIFIWALVISYSRIYLGVHYPGDVVGGLILGALIGFGVYKLYKLVIPRFVRLTFFNKKGLNRGIAEQFDVSSIMLIVFAGIFSFVVILLAAKVMMP</sequence>
<dbReference type="PANTHER" id="PTHR14969:SF13">
    <property type="entry name" value="AT30094P"/>
    <property type="match status" value="1"/>
</dbReference>
<evidence type="ECO:0000313" key="4">
    <source>
        <dbReference type="Proteomes" id="UP001209229"/>
    </source>
</evidence>
<dbReference type="Proteomes" id="UP001209229">
    <property type="component" value="Unassembled WGS sequence"/>
</dbReference>
<evidence type="ECO:0000256" key="1">
    <source>
        <dbReference type="SAM" id="Phobius"/>
    </source>
</evidence>
<accession>A0AAE3M251</accession>
<feature type="transmembrane region" description="Helical" evidence="1">
    <location>
        <begin position="26"/>
        <end position="48"/>
    </location>
</feature>
<dbReference type="InterPro" id="IPR036938">
    <property type="entry name" value="PAP2/HPO_sf"/>
</dbReference>
<feature type="transmembrane region" description="Helical" evidence="1">
    <location>
        <begin position="132"/>
        <end position="151"/>
    </location>
</feature>
<feature type="transmembrane region" description="Helical" evidence="1">
    <location>
        <begin position="55"/>
        <end position="77"/>
    </location>
</feature>
<dbReference type="EMBL" id="JAPDPJ010000003">
    <property type="protein sequence ID" value="MCW3785349.1"/>
    <property type="molecule type" value="Genomic_DNA"/>
</dbReference>
<gene>
    <name evidence="3" type="ORF">OM075_02665</name>
</gene>
<feature type="transmembrane region" description="Helical" evidence="1">
    <location>
        <begin position="205"/>
        <end position="226"/>
    </location>
</feature>
<dbReference type="Pfam" id="PF01569">
    <property type="entry name" value="PAP2"/>
    <property type="match status" value="1"/>
</dbReference>
<name>A0AAE3M251_9BACT</name>
<protein>
    <submittedName>
        <fullName evidence="3">Phosphatase PAP2 family protein</fullName>
    </submittedName>
</protein>
<dbReference type="SUPFAM" id="SSF48317">
    <property type="entry name" value="Acid phosphatase/Vanadium-dependent haloperoxidase"/>
    <property type="match status" value="1"/>
</dbReference>
<keyword evidence="1" id="KW-1133">Transmembrane helix</keyword>
<dbReference type="PANTHER" id="PTHR14969">
    <property type="entry name" value="SPHINGOSINE-1-PHOSPHATE PHOSPHOHYDROLASE"/>
    <property type="match status" value="1"/>
</dbReference>
<comment type="caution">
    <text evidence="3">The sequence shown here is derived from an EMBL/GenBank/DDBJ whole genome shotgun (WGS) entry which is preliminary data.</text>
</comment>
<keyword evidence="1" id="KW-0472">Membrane</keyword>
<dbReference type="AlphaFoldDB" id="A0AAE3M251"/>
<keyword evidence="4" id="KW-1185">Reference proteome</keyword>
<evidence type="ECO:0000259" key="2">
    <source>
        <dbReference type="SMART" id="SM00014"/>
    </source>
</evidence>
<evidence type="ECO:0000313" key="3">
    <source>
        <dbReference type="EMBL" id="MCW3785349.1"/>
    </source>
</evidence>
<dbReference type="Gene3D" id="1.20.144.10">
    <property type="entry name" value="Phosphatidic acid phosphatase type 2/haloperoxidase"/>
    <property type="match status" value="2"/>
</dbReference>
<dbReference type="SMART" id="SM00014">
    <property type="entry name" value="acidPPc"/>
    <property type="match status" value="1"/>
</dbReference>
<reference evidence="3" key="1">
    <citation type="submission" date="2022-10" db="EMBL/GenBank/DDBJ databases">
        <authorList>
            <person name="Yu W.X."/>
        </authorList>
    </citation>
    <scope>NUCLEOTIDE SEQUENCE</scope>
    <source>
        <strain evidence="3">AAT</strain>
    </source>
</reference>
<dbReference type="RefSeq" id="WP_301188921.1">
    <property type="nucleotide sequence ID" value="NZ_JAPDPJ010000003.1"/>
</dbReference>
<feature type="transmembrane region" description="Helical" evidence="1">
    <location>
        <begin position="163"/>
        <end position="185"/>
    </location>
</feature>
<feature type="domain" description="Phosphatidic acid phosphatase type 2/haloperoxidase" evidence="2">
    <location>
        <begin position="58"/>
        <end position="174"/>
    </location>
</feature>
<keyword evidence="1" id="KW-0812">Transmembrane</keyword>